<evidence type="ECO:0000313" key="2">
    <source>
        <dbReference type="Proteomes" id="UP000653305"/>
    </source>
</evidence>
<proteinExistence type="predicted"/>
<dbReference type="AlphaFoldDB" id="A0A830CZT4"/>
<protein>
    <submittedName>
        <fullName evidence="1">Uncharacterized protein</fullName>
    </submittedName>
</protein>
<gene>
    <name evidence="1" type="ORF">PHJA_002283300</name>
</gene>
<comment type="caution">
    <text evidence="1">The sequence shown here is derived from an EMBL/GenBank/DDBJ whole genome shotgun (WGS) entry which is preliminary data.</text>
</comment>
<evidence type="ECO:0000313" key="1">
    <source>
        <dbReference type="EMBL" id="GFQ01394.1"/>
    </source>
</evidence>
<organism evidence="1 2">
    <name type="scientific">Phtheirospermum japonicum</name>
    <dbReference type="NCBI Taxonomy" id="374723"/>
    <lineage>
        <taxon>Eukaryota</taxon>
        <taxon>Viridiplantae</taxon>
        <taxon>Streptophyta</taxon>
        <taxon>Embryophyta</taxon>
        <taxon>Tracheophyta</taxon>
        <taxon>Spermatophyta</taxon>
        <taxon>Magnoliopsida</taxon>
        <taxon>eudicotyledons</taxon>
        <taxon>Gunneridae</taxon>
        <taxon>Pentapetalae</taxon>
        <taxon>asterids</taxon>
        <taxon>lamiids</taxon>
        <taxon>Lamiales</taxon>
        <taxon>Orobanchaceae</taxon>
        <taxon>Orobanchaceae incertae sedis</taxon>
        <taxon>Phtheirospermum</taxon>
    </lineage>
</organism>
<dbReference type="Proteomes" id="UP000653305">
    <property type="component" value="Unassembled WGS sequence"/>
</dbReference>
<reference evidence="1" key="1">
    <citation type="submission" date="2020-07" db="EMBL/GenBank/DDBJ databases">
        <title>Ethylene signaling mediates host invasion by parasitic plants.</title>
        <authorList>
            <person name="Yoshida S."/>
        </authorList>
    </citation>
    <scope>NUCLEOTIDE SEQUENCE</scope>
    <source>
        <strain evidence="1">Okayama</strain>
    </source>
</reference>
<accession>A0A830CZT4</accession>
<name>A0A830CZT4_9LAMI</name>
<keyword evidence="2" id="KW-1185">Reference proteome</keyword>
<dbReference type="OrthoDB" id="10558188at2759"/>
<sequence length="67" mass="7125">MRKLILSIAGPQMMGSVEAALPNCQVNSDCIPLCRPSCRFCACIAGICFRGCNSPPAKVFVFTDITG</sequence>
<dbReference type="EMBL" id="BMAC01000677">
    <property type="protein sequence ID" value="GFQ01394.1"/>
    <property type="molecule type" value="Genomic_DNA"/>
</dbReference>